<dbReference type="InterPro" id="IPR038352">
    <property type="entry name" value="Imelysin_sf"/>
</dbReference>
<dbReference type="CDD" id="cd14659">
    <property type="entry name" value="Imelysin-like_IPPA"/>
    <property type="match status" value="1"/>
</dbReference>
<dbReference type="Proteomes" id="UP001500507">
    <property type="component" value="Unassembled WGS sequence"/>
</dbReference>
<evidence type="ECO:0000313" key="4">
    <source>
        <dbReference type="EMBL" id="GAA0873066.1"/>
    </source>
</evidence>
<dbReference type="Gene3D" id="1.20.1420.20">
    <property type="entry name" value="M75 peptidase, HXXE motif"/>
    <property type="match status" value="1"/>
</dbReference>
<dbReference type="EMBL" id="BAAAFG010000016">
    <property type="protein sequence ID" value="GAA0873066.1"/>
    <property type="molecule type" value="Genomic_DNA"/>
</dbReference>
<name>A0ABP3XYJ2_9FLAO</name>
<keyword evidence="2" id="KW-0732">Signal</keyword>
<evidence type="ECO:0000256" key="2">
    <source>
        <dbReference type="ARBA" id="ARBA00022729"/>
    </source>
</evidence>
<accession>A0ABP3XYJ2</accession>
<sequence length="369" mass="41651">MKKIAFLLIGFILLNSCESDSTDTPQSDTFDRTELLINWADNIIIPYYQNVDVALSQLRTEAEDFTADPSINSLNNVRESWKAAYLIWQRTAMFEIGPAENNDLRLNLNTYPVNATTIEANINNQNVNLTLPSNRTAKGFGTIDYLLYNETTEDDIIAQFSTEDGSALRSAYLMQVIDDMQTLINLVKEQWQNSYRDEFVGNSGSSATASVDRFVNDYIFYYEKFLRAGKMGIPLGVFSGNKEPQTLEAFYEGTLAKELFLEGLDATRDFFNGEHVNETTSGESLYSYLQELNELKDGANLGDLINDQFDLAFTKVQELDTFKAEIEDNDVPNDMLGAYEEVQRLVPLFKVDMVSAMSINIDFVDADGD</sequence>
<proteinExistence type="predicted"/>
<organism evidence="4 5">
    <name type="scientific">Gangjinia marincola</name>
    <dbReference type="NCBI Taxonomy" id="578463"/>
    <lineage>
        <taxon>Bacteria</taxon>
        <taxon>Pseudomonadati</taxon>
        <taxon>Bacteroidota</taxon>
        <taxon>Flavobacteriia</taxon>
        <taxon>Flavobacteriales</taxon>
        <taxon>Flavobacteriaceae</taxon>
        <taxon>Gangjinia</taxon>
    </lineage>
</organism>
<gene>
    <name evidence="4" type="ORF">GCM10009117_22130</name>
</gene>
<comment type="caution">
    <text evidence="4">The sequence shown here is derived from an EMBL/GenBank/DDBJ whole genome shotgun (WGS) entry which is preliminary data.</text>
</comment>
<evidence type="ECO:0000256" key="1">
    <source>
        <dbReference type="ARBA" id="ARBA00004196"/>
    </source>
</evidence>
<reference evidence="5" key="1">
    <citation type="journal article" date="2019" name="Int. J. Syst. Evol. Microbiol.">
        <title>The Global Catalogue of Microorganisms (GCM) 10K type strain sequencing project: providing services to taxonomists for standard genome sequencing and annotation.</title>
        <authorList>
            <consortium name="The Broad Institute Genomics Platform"/>
            <consortium name="The Broad Institute Genome Sequencing Center for Infectious Disease"/>
            <person name="Wu L."/>
            <person name="Ma J."/>
        </authorList>
    </citation>
    <scope>NUCLEOTIDE SEQUENCE [LARGE SCALE GENOMIC DNA]</scope>
    <source>
        <strain evidence="5">JCM 16082</strain>
    </source>
</reference>
<dbReference type="InterPro" id="IPR018976">
    <property type="entry name" value="Imelysin-like"/>
</dbReference>
<protein>
    <recommendedName>
        <fullName evidence="3">Imelysin-like domain-containing protein</fullName>
    </recommendedName>
</protein>
<dbReference type="InterPro" id="IPR034984">
    <property type="entry name" value="Imelysin-like_IPPA"/>
</dbReference>
<comment type="subcellular location">
    <subcellularLocation>
        <location evidence="1">Cell envelope</location>
    </subcellularLocation>
</comment>
<keyword evidence="5" id="KW-1185">Reference proteome</keyword>
<dbReference type="RefSeq" id="WP_343767533.1">
    <property type="nucleotide sequence ID" value="NZ_BAAAFG010000016.1"/>
</dbReference>
<feature type="domain" description="Imelysin-like" evidence="3">
    <location>
        <begin position="45"/>
        <end position="343"/>
    </location>
</feature>
<evidence type="ECO:0000313" key="5">
    <source>
        <dbReference type="Proteomes" id="UP001500507"/>
    </source>
</evidence>
<evidence type="ECO:0000259" key="3">
    <source>
        <dbReference type="Pfam" id="PF09375"/>
    </source>
</evidence>
<dbReference type="Pfam" id="PF09375">
    <property type="entry name" value="Peptidase_M75"/>
    <property type="match status" value="1"/>
</dbReference>